<reference evidence="1" key="1">
    <citation type="submission" date="2020-05" db="EMBL/GenBank/DDBJ databases">
        <title>Large-scale comparative analyses of tick genomes elucidate their genetic diversity and vector capacities.</title>
        <authorList>
            <person name="Jia N."/>
            <person name="Wang J."/>
            <person name="Shi W."/>
            <person name="Du L."/>
            <person name="Sun Y."/>
            <person name="Zhan W."/>
            <person name="Jiang J."/>
            <person name="Wang Q."/>
            <person name="Zhang B."/>
            <person name="Ji P."/>
            <person name="Sakyi L.B."/>
            <person name="Cui X."/>
            <person name="Yuan T."/>
            <person name="Jiang B."/>
            <person name="Yang W."/>
            <person name="Lam T.T.-Y."/>
            <person name="Chang Q."/>
            <person name="Ding S."/>
            <person name="Wang X."/>
            <person name="Zhu J."/>
            <person name="Ruan X."/>
            <person name="Zhao L."/>
            <person name="Wei J."/>
            <person name="Que T."/>
            <person name="Du C."/>
            <person name="Cheng J."/>
            <person name="Dai P."/>
            <person name="Han X."/>
            <person name="Huang E."/>
            <person name="Gao Y."/>
            <person name="Liu J."/>
            <person name="Shao H."/>
            <person name="Ye R."/>
            <person name="Li L."/>
            <person name="Wei W."/>
            <person name="Wang X."/>
            <person name="Wang C."/>
            <person name="Yang T."/>
            <person name="Huo Q."/>
            <person name="Li W."/>
            <person name="Guo W."/>
            <person name="Chen H."/>
            <person name="Zhou L."/>
            <person name="Ni X."/>
            <person name="Tian J."/>
            <person name="Zhou Y."/>
            <person name="Sheng Y."/>
            <person name="Liu T."/>
            <person name="Pan Y."/>
            <person name="Xia L."/>
            <person name="Li J."/>
            <person name="Zhao F."/>
            <person name="Cao W."/>
        </authorList>
    </citation>
    <scope>NUCLEOTIDE SEQUENCE</scope>
    <source>
        <strain evidence="1">Dsil-2018</strain>
    </source>
</reference>
<comment type="caution">
    <text evidence="1">The sequence shown here is derived from an EMBL/GenBank/DDBJ whole genome shotgun (WGS) entry which is preliminary data.</text>
</comment>
<organism evidence="1 2">
    <name type="scientific">Dermacentor silvarum</name>
    <name type="common">Tick</name>
    <dbReference type="NCBI Taxonomy" id="543639"/>
    <lineage>
        <taxon>Eukaryota</taxon>
        <taxon>Metazoa</taxon>
        <taxon>Ecdysozoa</taxon>
        <taxon>Arthropoda</taxon>
        <taxon>Chelicerata</taxon>
        <taxon>Arachnida</taxon>
        <taxon>Acari</taxon>
        <taxon>Parasitiformes</taxon>
        <taxon>Ixodida</taxon>
        <taxon>Ixodoidea</taxon>
        <taxon>Ixodidae</taxon>
        <taxon>Rhipicephalinae</taxon>
        <taxon>Dermacentor</taxon>
    </lineage>
</organism>
<sequence length="692" mass="75963">MPTAYRAGMAIGSHLPSAEAELDEFVCSIPCVCPSELMGLVARLRRSLELLGVDITRPCSLQSDNLNCWIVGFLSPINKQLDDVNLELVEDAPQRLTLRSLDVEREERAAAKPDEGMLSSTVLSLYLLKTHRCVWQLCLDESALVFHFPDVVAAATAAAPGLTHIKLSPPLALQSSNVCTISALRKRSKIDCLDLSNLLLDDRMSKEVAALLQCTSISCLTLCQFVLSRPAKRVLNALNSCGSLTALSIEGQKDFCGKLAEHLGKALKKNRTLRSLSVSNVQTAAAMAILKAIGQDSALENLSLACCAVLDGPISQPALLNAFTRLKSLRLSLGGIWNCNAFCFAANALEAGLCTLSHLHLNDTKIVGASALRLAQVLAKTRTRKRAHLEQCCLTAEVLKHFAIALEQNLTVEQVWLGGLPLSEQDISFHLTGRLIGRLVAPWNSHGLCQLSRVLRSGELALTRLELGWTSQAQVTAVSDVFRALCEYDRIEELSVYSGKPSDCMPDLVHLLETTRSLRKLSVLLKFCESETSIFMCALAGNRTLTEVALGHCTLLTNENASTLSTLVQTNHQLASLSCCDQFLRGKAFRNLAYSLVKNYVLVNLKFDRIGPYERDYRLVREILNRNQCLRNRAIQLLKNEAFDEDSLKAFRLLCDSYSLAETYAKVAKVSLQAAVEAIQVALDCYGRGEEK</sequence>
<protein>
    <submittedName>
        <fullName evidence="1">Uncharacterized protein</fullName>
    </submittedName>
</protein>
<gene>
    <name evidence="1" type="ORF">HPB49_009596</name>
</gene>
<dbReference type="Proteomes" id="UP000821865">
    <property type="component" value="Chromosome 10"/>
</dbReference>
<name>A0ACB8DNZ5_DERSI</name>
<evidence type="ECO:0000313" key="1">
    <source>
        <dbReference type="EMBL" id="KAH7974076.1"/>
    </source>
</evidence>
<keyword evidence="2" id="KW-1185">Reference proteome</keyword>
<proteinExistence type="predicted"/>
<dbReference type="EMBL" id="CM023479">
    <property type="protein sequence ID" value="KAH7974076.1"/>
    <property type="molecule type" value="Genomic_DNA"/>
</dbReference>
<evidence type="ECO:0000313" key="2">
    <source>
        <dbReference type="Proteomes" id="UP000821865"/>
    </source>
</evidence>
<accession>A0ACB8DNZ5</accession>